<dbReference type="RefSeq" id="WP_176760664.1">
    <property type="nucleotide sequence ID" value="NZ_FNFI01000013.1"/>
</dbReference>
<accession>A0A1G9DRG7</accession>
<reference evidence="2" key="1">
    <citation type="submission" date="2016-10" db="EMBL/GenBank/DDBJ databases">
        <authorList>
            <person name="Varghese N."/>
            <person name="Submissions S."/>
        </authorList>
    </citation>
    <scope>NUCLEOTIDE SEQUENCE [LARGE SCALE GENOMIC DNA]</scope>
    <source>
        <strain evidence="2">CGMCC 1.8911</strain>
    </source>
</reference>
<dbReference type="AlphaFoldDB" id="A0A1G9DRG7"/>
<name>A0A1G9DRG7_9STAP</name>
<evidence type="ECO:0000313" key="1">
    <source>
        <dbReference type="EMBL" id="SDK66425.1"/>
    </source>
</evidence>
<dbReference type="STRING" id="586411.SAMN05216187_11330"/>
<dbReference type="EMBL" id="FNFI01000013">
    <property type="protein sequence ID" value="SDK66425.1"/>
    <property type="molecule type" value="Genomic_DNA"/>
</dbReference>
<protein>
    <submittedName>
        <fullName evidence="1">YwpF-like protein</fullName>
    </submittedName>
</protein>
<gene>
    <name evidence="1" type="ORF">SAMN05216187_11330</name>
</gene>
<proteinExistence type="predicted"/>
<dbReference type="Pfam" id="PF14183">
    <property type="entry name" value="YwpF"/>
    <property type="match status" value="1"/>
</dbReference>
<dbReference type="Proteomes" id="UP000242700">
    <property type="component" value="Unassembled WGS sequence"/>
</dbReference>
<sequence length="144" mass="16569">MKSFKVIDMKIIQEPNFIVPEIKDGVIINMEHGENPWIIEIVTDGDLYSILENLKEQLLEMMVTITRPSNAPAKFSAHLMDINEMDDNISVVFKGDIIVHSPNYAEDLLEFLVKEGYEGKSLINEFNSRMESKDDFKNDEDKSE</sequence>
<organism evidence="1 2">
    <name type="scientific">Jeotgalicoccus aerolatus</name>
    <dbReference type="NCBI Taxonomy" id="709510"/>
    <lineage>
        <taxon>Bacteria</taxon>
        <taxon>Bacillati</taxon>
        <taxon>Bacillota</taxon>
        <taxon>Bacilli</taxon>
        <taxon>Bacillales</taxon>
        <taxon>Staphylococcaceae</taxon>
        <taxon>Jeotgalicoccus</taxon>
    </lineage>
</organism>
<evidence type="ECO:0000313" key="2">
    <source>
        <dbReference type="Proteomes" id="UP000242700"/>
    </source>
</evidence>
<dbReference type="InterPro" id="IPR025573">
    <property type="entry name" value="YwpF"/>
</dbReference>